<keyword evidence="3" id="KW-1185">Reference proteome</keyword>
<organism evidence="2 3">
    <name type="scientific">Musa troglodytarum</name>
    <name type="common">fe'i banana</name>
    <dbReference type="NCBI Taxonomy" id="320322"/>
    <lineage>
        <taxon>Eukaryota</taxon>
        <taxon>Viridiplantae</taxon>
        <taxon>Streptophyta</taxon>
        <taxon>Embryophyta</taxon>
        <taxon>Tracheophyta</taxon>
        <taxon>Spermatophyta</taxon>
        <taxon>Magnoliopsida</taxon>
        <taxon>Liliopsida</taxon>
        <taxon>Zingiberales</taxon>
        <taxon>Musaceae</taxon>
        <taxon>Musa</taxon>
    </lineage>
</organism>
<gene>
    <name evidence="2" type="ORF">MUK42_35379</name>
</gene>
<dbReference type="Proteomes" id="UP001055439">
    <property type="component" value="Chromosome 6"/>
</dbReference>
<dbReference type="AlphaFoldDB" id="A0A9E7GHK9"/>
<sequence length="258" mass="28211">MGGGIERRARGCTVSSSFGSSVSLLFRVRWVRRPTRPVLPFPVIVKGNERDLLYDASSQPCGRDGGDYSAYDDSVLSLVEEMEDIIRLLVIQVAHIKILRRVSTRSSALSENTLWNKKSLIDNDFNNRNEASVIFDGSHKSWSPPAAPPDLLLLKRRAKKLTVAQMPATRLPSRTRILRAMAVMSAVIRRPSMTRDRRGFPAKASSTSTVIHVTSVAGTATASAAPIASSPNTPPYSTDAYSAGHPATYVGEVEEEEE</sequence>
<accession>A0A9E7GHK9</accession>
<dbReference type="EMBL" id="CP097508">
    <property type="protein sequence ID" value="URE12617.1"/>
    <property type="molecule type" value="Genomic_DNA"/>
</dbReference>
<reference evidence="2" key="1">
    <citation type="submission" date="2022-05" db="EMBL/GenBank/DDBJ databases">
        <title>The Musa troglodytarum L. genome provides insights into the mechanism of non-climacteric behaviour and enrichment of carotenoids.</title>
        <authorList>
            <person name="Wang J."/>
        </authorList>
    </citation>
    <scope>NUCLEOTIDE SEQUENCE</scope>
    <source>
        <tissue evidence="2">Leaf</tissue>
    </source>
</reference>
<name>A0A9E7GHK9_9LILI</name>
<proteinExistence type="predicted"/>
<protein>
    <submittedName>
        <fullName evidence="2">Uncharacterized protein</fullName>
    </submittedName>
</protein>
<evidence type="ECO:0000313" key="2">
    <source>
        <dbReference type="EMBL" id="URE12617.1"/>
    </source>
</evidence>
<evidence type="ECO:0000313" key="3">
    <source>
        <dbReference type="Proteomes" id="UP001055439"/>
    </source>
</evidence>
<evidence type="ECO:0000256" key="1">
    <source>
        <dbReference type="SAM" id="MobiDB-lite"/>
    </source>
</evidence>
<feature type="region of interest" description="Disordered" evidence="1">
    <location>
        <begin position="225"/>
        <end position="258"/>
    </location>
</feature>